<reference evidence="2 3" key="1">
    <citation type="journal article" date="2005" name="Nucleic Acids Res.">
        <title>Genomic blueprint of Hahella chejuensis, a marine microbe producing an algicidal agent.</title>
        <authorList>
            <person name="Jeong H."/>
            <person name="Yim J.H."/>
            <person name="Lee C."/>
            <person name="Choi S.-H."/>
            <person name="Park Y.K."/>
            <person name="Yoon S.H."/>
            <person name="Hur C.-G."/>
            <person name="Kang H.-Y."/>
            <person name="Kim D."/>
            <person name="Lee H.H."/>
            <person name="Park K.H."/>
            <person name="Park S.-H."/>
            <person name="Park H.-S."/>
            <person name="Lee H.K."/>
            <person name="Oh T.K."/>
            <person name="Kim J.F."/>
        </authorList>
    </citation>
    <scope>NUCLEOTIDE SEQUENCE [LARGE SCALE GENOMIC DNA]</scope>
    <source>
        <strain evidence="2 3">KCTC 2396</strain>
    </source>
</reference>
<accession>Q2S9L0</accession>
<dbReference type="InterPro" id="IPR011649">
    <property type="entry name" value="KaiB_domain"/>
</dbReference>
<dbReference type="PANTHER" id="PTHR41709:SF2">
    <property type="entry name" value="CIRCADIAN CLOCK PROTEIN KAIB2"/>
    <property type="match status" value="1"/>
</dbReference>
<evidence type="ECO:0000313" key="2">
    <source>
        <dbReference type="EMBL" id="ABC32664.1"/>
    </source>
</evidence>
<dbReference type="KEGG" id="hch:HCH_06014"/>
<protein>
    <submittedName>
        <fullName evidence="2">Thiol-disulfide isomerase and thioredoxins</fullName>
    </submittedName>
</protein>
<organism evidence="2 3">
    <name type="scientific">Hahella chejuensis (strain KCTC 2396)</name>
    <dbReference type="NCBI Taxonomy" id="349521"/>
    <lineage>
        <taxon>Bacteria</taxon>
        <taxon>Pseudomonadati</taxon>
        <taxon>Pseudomonadota</taxon>
        <taxon>Gammaproteobacteria</taxon>
        <taxon>Oceanospirillales</taxon>
        <taxon>Hahellaceae</taxon>
        <taxon>Hahella</taxon>
    </lineage>
</organism>
<dbReference type="EMBL" id="CP000155">
    <property type="protein sequence ID" value="ABC32664.1"/>
    <property type="molecule type" value="Genomic_DNA"/>
</dbReference>
<feature type="domain" description="KaiB" evidence="1">
    <location>
        <begin position="13"/>
        <end position="90"/>
    </location>
</feature>
<sequence>MQPGPEPLPVELTLYVQSASKVSMNAIRAARHLCESVLAGRCTLSIIDLDQSPQTAERDAVLATPTLARGSRRIIGDLSDSARVLELLDLTSL</sequence>
<dbReference type="Pfam" id="PF07689">
    <property type="entry name" value="KaiB"/>
    <property type="match status" value="1"/>
</dbReference>
<dbReference type="RefSeq" id="WP_011399722.1">
    <property type="nucleotide sequence ID" value="NC_007645.1"/>
</dbReference>
<gene>
    <name evidence="2" type="ordered locus">HCH_06014</name>
</gene>
<dbReference type="Proteomes" id="UP000000238">
    <property type="component" value="Chromosome"/>
</dbReference>
<dbReference type="GO" id="GO:0048511">
    <property type="term" value="P:rhythmic process"/>
    <property type="evidence" value="ECO:0007669"/>
    <property type="project" value="InterPro"/>
</dbReference>
<dbReference type="HOGENOM" id="CLU_144073_0_0_6"/>
<keyword evidence="3" id="KW-1185">Reference proteome</keyword>
<evidence type="ECO:0000313" key="3">
    <source>
        <dbReference type="Proteomes" id="UP000000238"/>
    </source>
</evidence>
<dbReference type="InterPro" id="IPR039022">
    <property type="entry name" value="KaiB-like"/>
</dbReference>
<dbReference type="eggNOG" id="COG4251">
    <property type="taxonomic scope" value="Bacteria"/>
</dbReference>
<dbReference type="GO" id="GO:0016853">
    <property type="term" value="F:isomerase activity"/>
    <property type="evidence" value="ECO:0007669"/>
    <property type="project" value="UniProtKB-KW"/>
</dbReference>
<evidence type="ECO:0000259" key="1">
    <source>
        <dbReference type="SMART" id="SM01248"/>
    </source>
</evidence>
<dbReference type="SMART" id="SM01248">
    <property type="entry name" value="KaiB"/>
    <property type="match status" value="1"/>
</dbReference>
<dbReference type="OrthoDB" id="5458519at2"/>
<name>Q2S9L0_HAHCH</name>
<proteinExistence type="predicted"/>
<dbReference type="PANTHER" id="PTHR41709">
    <property type="entry name" value="KAIB-LIKE PROTEIN 1"/>
    <property type="match status" value="1"/>
</dbReference>
<dbReference type="SUPFAM" id="SSF52833">
    <property type="entry name" value="Thioredoxin-like"/>
    <property type="match status" value="1"/>
</dbReference>
<dbReference type="STRING" id="349521.HCH_06014"/>
<dbReference type="InterPro" id="IPR036249">
    <property type="entry name" value="Thioredoxin-like_sf"/>
</dbReference>
<keyword evidence="2" id="KW-0413">Isomerase</keyword>
<dbReference type="Gene3D" id="3.40.30.10">
    <property type="entry name" value="Glutaredoxin"/>
    <property type="match status" value="1"/>
</dbReference>
<dbReference type="AlphaFoldDB" id="Q2S9L0"/>